<sequence length="191" mass="21493">MIVIPKGWKFDSHRHSLASHGIQTHLYSHGKKSTVTVNEAMDIVRECGTYADQPHEVSLTLNEKGDILSIDEGDEGVVSSGYVTGQTGQIWFHNHLSDAQPPSLFDVYYFLDVDEVVASYVVAPNLVYVLNQNQNIPEISYESFRDMFHQLIMENETEEVQKAYESGDGSTYLSLLNKYMGNVVDVEVVKT</sequence>
<dbReference type="AlphaFoldDB" id="A0A133VLQ3"/>
<keyword evidence="2" id="KW-1185">Reference proteome</keyword>
<protein>
    <submittedName>
        <fullName evidence="1">Uncharacterized protein</fullName>
    </submittedName>
</protein>
<organism evidence="1 2">
    <name type="scientific">candidate division MSBL1 archaeon SCGC-AAA382A20</name>
    <dbReference type="NCBI Taxonomy" id="1698280"/>
    <lineage>
        <taxon>Archaea</taxon>
        <taxon>Methanobacteriati</taxon>
        <taxon>Methanobacteriota</taxon>
        <taxon>candidate division MSBL1</taxon>
    </lineage>
</organism>
<evidence type="ECO:0000313" key="2">
    <source>
        <dbReference type="Proteomes" id="UP000070263"/>
    </source>
</evidence>
<dbReference type="EMBL" id="LHYE01000009">
    <property type="protein sequence ID" value="KXB07395.1"/>
    <property type="molecule type" value="Genomic_DNA"/>
</dbReference>
<proteinExistence type="predicted"/>
<accession>A0A133VLQ3</accession>
<reference evidence="1 2" key="1">
    <citation type="journal article" date="2016" name="Sci. Rep.">
        <title>Metabolic traits of an uncultured archaeal lineage -MSBL1- from brine pools of the Red Sea.</title>
        <authorList>
            <person name="Mwirichia R."/>
            <person name="Alam I."/>
            <person name="Rashid M."/>
            <person name="Vinu M."/>
            <person name="Ba-Alawi W."/>
            <person name="Anthony Kamau A."/>
            <person name="Kamanda Ngugi D."/>
            <person name="Goker M."/>
            <person name="Klenk H.P."/>
            <person name="Bajic V."/>
            <person name="Stingl U."/>
        </authorList>
    </citation>
    <scope>NUCLEOTIDE SEQUENCE [LARGE SCALE GENOMIC DNA]</scope>
    <source>
        <strain evidence="1">SCGC-AAA382A20</strain>
    </source>
</reference>
<comment type="caution">
    <text evidence="1">The sequence shown here is derived from an EMBL/GenBank/DDBJ whole genome shotgun (WGS) entry which is preliminary data.</text>
</comment>
<name>A0A133VLQ3_9EURY</name>
<dbReference type="Proteomes" id="UP000070263">
    <property type="component" value="Unassembled WGS sequence"/>
</dbReference>
<gene>
    <name evidence="1" type="ORF">AKJ51_01495</name>
</gene>
<evidence type="ECO:0000313" key="1">
    <source>
        <dbReference type="EMBL" id="KXB07395.1"/>
    </source>
</evidence>